<feature type="region of interest" description="Disordered" evidence="1">
    <location>
        <begin position="58"/>
        <end position="79"/>
    </location>
</feature>
<evidence type="ECO:0000313" key="4">
    <source>
        <dbReference type="Proteomes" id="UP000326831"/>
    </source>
</evidence>
<feature type="domain" description="Transglycosylase SLT" evidence="2">
    <location>
        <begin position="188"/>
        <end position="232"/>
    </location>
</feature>
<dbReference type="PANTHER" id="PTHR30163">
    <property type="entry name" value="MEMBRANE-BOUND LYTIC MUREIN TRANSGLYCOSYLASE B"/>
    <property type="match status" value="1"/>
</dbReference>
<dbReference type="InterPro" id="IPR023346">
    <property type="entry name" value="Lysozyme-like_dom_sf"/>
</dbReference>
<dbReference type="OrthoDB" id="9796191at2"/>
<evidence type="ECO:0000313" key="3">
    <source>
        <dbReference type="EMBL" id="QEU79382.1"/>
    </source>
</evidence>
<dbReference type="AlphaFoldDB" id="A0A5P2UJM2"/>
<evidence type="ECO:0000256" key="1">
    <source>
        <dbReference type="SAM" id="MobiDB-lite"/>
    </source>
</evidence>
<dbReference type="CDD" id="cd13399">
    <property type="entry name" value="Slt35-like"/>
    <property type="match status" value="1"/>
</dbReference>
<dbReference type="InterPro" id="IPR031304">
    <property type="entry name" value="SLT_2"/>
</dbReference>
<dbReference type="PANTHER" id="PTHR30163:SF8">
    <property type="entry name" value="LYTIC MUREIN TRANSGLYCOSYLASE"/>
    <property type="match status" value="1"/>
</dbReference>
<dbReference type="Pfam" id="PF13406">
    <property type="entry name" value="SLT_2"/>
    <property type="match status" value="1"/>
</dbReference>
<feature type="region of interest" description="Disordered" evidence="1">
    <location>
        <begin position="1"/>
        <end position="21"/>
    </location>
</feature>
<dbReference type="KEGG" id="ssub:CP968_14580"/>
<feature type="region of interest" description="Disordered" evidence="1">
    <location>
        <begin position="572"/>
        <end position="596"/>
    </location>
</feature>
<dbReference type="EMBL" id="CP023701">
    <property type="protein sequence ID" value="QEU79382.1"/>
    <property type="molecule type" value="Genomic_DNA"/>
</dbReference>
<dbReference type="GO" id="GO:0009253">
    <property type="term" value="P:peptidoglycan catabolic process"/>
    <property type="evidence" value="ECO:0007669"/>
    <property type="project" value="TreeGrafter"/>
</dbReference>
<dbReference type="SUPFAM" id="SSF53955">
    <property type="entry name" value="Lysozyme-like"/>
    <property type="match status" value="1"/>
</dbReference>
<dbReference type="InterPro" id="IPR043426">
    <property type="entry name" value="MltB-like"/>
</dbReference>
<feature type="compositionally biased region" description="Pro residues" evidence="1">
    <location>
        <begin position="282"/>
        <end position="334"/>
    </location>
</feature>
<gene>
    <name evidence="3" type="ORF">CP968_14580</name>
</gene>
<evidence type="ECO:0000259" key="2">
    <source>
        <dbReference type="Pfam" id="PF13406"/>
    </source>
</evidence>
<feature type="compositionally biased region" description="Pro residues" evidence="1">
    <location>
        <begin position="574"/>
        <end position="587"/>
    </location>
</feature>
<sequence>MIDRGYSRPARPCSFDGSWGDRRTVKPLHRHLVNTSRKVLCTAALAASLTTAAVVTNPSTADAGESEPTPDSPQAADRGDARLDLPDIVANPQVPPGATAPAGSDGIPQTALDAYRRGALSVAAALPNCKLPWQLLAGIGRVESVHASGYGLKTDGSTEKPIRGPRLDGNGFAEIRDTDKGEWDADTAYDRAVGPMQFIPSTWRTWGADGNGDGNRDPNNIYDAALGAGLYLCAGDRDLSDPARLDQAILSYNNSREYVNAVLGFMRQYQNGVGEVANPPAGSYPPAPPGTLPTPRPPVTPPAPVTPPGPVTPTTPAKPTPPPVTPEKPTPPAAPHLTELNVLGGTGLTAEAGTAFTAVPKVKLVLSDGKPAAGRDVVFTVESDTTGGTAFPKTPESLVAKTDAEGVATAPGLKAGPKPGTFTLRISAYDKVGGLTARLDGSVTAKPVADRLARPAGADPLTAAAGKSITGVTVLATAEGKPLAVTGVLAELVEKKDGAWVPVDPKTAKSPYFKGAEGEKATSLELPESAADGRLVLPELFTAADTAPGTHHLRLTTPDGVTLVLDVEVTAPVTTPPTTAPTTPPTTAPTTPAKAG</sequence>
<organism evidence="3 4">
    <name type="scientific">Streptomyces subrutilus</name>
    <dbReference type="NCBI Taxonomy" id="36818"/>
    <lineage>
        <taxon>Bacteria</taxon>
        <taxon>Bacillati</taxon>
        <taxon>Actinomycetota</taxon>
        <taxon>Actinomycetes</taxon>
        <taxon>Kitasatosporales</taxon>
        <taxon>Streptomycetaceae</taxon>
        <taxon>Streptomyces</taxon>
    </lineage>
</organism>
<reference evidence="3 4" key="1">
    <citation type="submission" date="2017-09" db="EMBL/GenBank/DDBJ databases">
        <authorList>
            <person name="Lee N."/>
            <person name="Cho B.-K."/>
        </authorList>
    </citation>
    <scope>NUCLEOTIDE SEQUENCE [LARGE SCALE GENOMIC DNA]</scope>
    <source>
        <strain evidence="3 4">ATCC 27467</strain>
    </source>
</reference>
<name>A0A5P2UJM2_9ACTN</name>
<proteinExistence type="predicted"/>
<dbReference type="GO" id="GO:0008933">
    <property type="term" value="F:peptidoglycan lytic transglycosylase activity"/>
    <property type="evidence" value="ECO:0007669"/>
    <property type="project" value="TreeGrafter"/>
</dbReference>
<protein>
    <recommendedName>
        <fullName evidence="2">Transglycosylase SLT domain-containing protein</fullName>
    </recommendedName>
</protein>
<keyword evidence="4" id="KW-1185">Reference proteome</keyword>
<accession>A0A5P2UJM2</accession>
<dbReference type="Gene3D" id="1.10.530.10">
    <property type="match status" value="1"/>
</dbReference>
<feature type="region of interest" description="Disordered" evidence="1">
    <location>
        <begin position="277"/>
        <end position="337"/>
    </location>
</feature>
<dbReference type="Proteomes" id="UP000326831">
    <property type="component" value="Chromosome"/>
</dbReference>